<dbReference type="InterPro" id="IPR002110">
    <property type="entry name" value="Ankyrin_rpt"/>
</dbReference>
<keyword evidence="3" id="KW-1185">Reference proteome</keyword>
<sequence length="121" mass="12589">MIPSPPSPLRLYSSLPSPLSTALAAHSPSPLSSARITAAAASRSPPSLPVVPGPQLPRRLGAQISSFPESSPLHLAARGGSLDCVRELLAWGADRLQRDSSGRIPYTVALKHKHNACAAQA</sequence>
<dbReference type="EMBL" id="JBBNAG010000006">
    <property type="protein sequence ID" value="KAK9126999.1"/>
    <property type="molecule type" value="Genomic_DNA"/>
</dbReference>
<dbReference type="Gene3D" id="1.25.40.20">
    <property type="entry name" value="Ankyrin repeat-containing domain"/>
    <property type="match status" value="1"/>
</dbReference>
<proteinExistence type="predicted"/>
<gene>
    <name evidence="2" type="ORF">Scep_015845</name>
</gene>
<feature type="repeat" description="ANK" evidence="1">
    <location>
        <begin position="68"/>
        <end position="100"/>
    </location>
</feature>
<reference evidence="2 3" key="1">
    <citation type="submission" date="2024-01" db="EMBL/GenBank/DDBJ databases">
        <title>Genome assemblies of Stephania.</title>
        <authorList>
            <person name="Yang L."/>
        </authorList>
    </citation>
    <scope>NUCLEOTIDE SEQUENCE [LARGE SCALE GENOMIC DNA]</scope>
    <source>
        <strain evidence="2">JXDWG</strain>
        <tissue evidence="2">Leaf</tissue>
    </source>
</reference>
<name>A0AAP0P1V5_9MAGN</name>
<dbReference type="Proteomes" id="UP001419268">
    <property type="component" value="Unassembled WGS sequence"/>
</dbReference>
<protein>
    <submittedName>
        <fullName evidence="2">Uncharacterized protein</fullName>
    </submittedName>
</protein>
<comment type="caution">
    <text evidence="2">The sequence shown here is derived from an EMBL/GenBank/DDBJ whole genome shotgun (WGS) entry which is preliminary data.</text>
</comment>
<dbReference type="PROSITE" id="PS50297">
    <property type="entry name" value="ANK_REP_REGION"/>
    <property type="match status" value="1"/>
</dbReference>
<accession>A0AAP0P1V5</accession>
<dbReference type="AlphaFoldDB" id="A0AAP0P1V5"/>
<dbReference type="PROSITE" id="PS50088">
    <property type="entry name" value="ANK_REPEAT"/>
    <property type="match status" value="1"/>
</dbReference>
<evidence type="ECO:0000256" key="1">
    <source>
        <dbReference type="PROSITE-ProRule" id="PRU00023"/>
    </source>
</evidence>
<keyword evidence="1" id="KW-0040">ANK repeat</keyword>
<organism evidence="2 3">
    <name type="scientific">Stephania cephalantha</name>
    <dbReference type="NCBI Taxonomy" id="152367"/>
    <lineage>
        <taxon>Eukaryota</taxon>
        <taxon>Viridiplantae</taxon>
        <taxon>Streptophyta</taxon>
        <taxon>Embryophyta</taxon>
        <taxon>Tracheophyta</taxon>
        <taxon>Spermatophyta</taxon>
        <taxon>Magnoliopsida</taxon>
        <taxon>Ranunculales</taxon>
        <taxon>Menispermaceae</taxon>
        <taxon>Menispermoideae</taxon>
        <taxon>Cissampelideae</taxon>
        <taxon>Stephania</taxon>
    </lineage>
</organism>
<dbReference type="Pfam" id="PF00023">
    <property type="entry name" value="Ank"/>
    <property type="match status" value="1"/>
</dbReference>
<evidence type="ECO:0000313" key="2">
    <source>
        <dbReference type="EMBL" id="KAK9126999.1"/>
    </source>
</evidence>
<evidence type="ECO:0000313" key="3">
    <source>
        <dbReference type="Proteomes" id="UP001419268"/>
    </source>
</evidence>
<dbReference type="SUPFAM" id="SSF48403">
    <property type="entry name" value="Ankyrin repeat"/>
    <property type="match status" value="1"/>
</dbReference>
<dbReference type="InterPro" id="IPR036770">
    <property type="entry name" value="Ankyrin_rpt-contain_sf"/>
</dbReference>